<proteinExistence type="predicted"/>
<evidence type="ECO:0000313" key="2">
    <source>
        <dbReference type="Proteomes" id="UP000005839"/>
    </source>
</evidence>
<dbReference type="Proteomes" id="UP000005839">
    <property type="component" value="Unassembled WGS sequence"/>
</dbReference>
<reference evidence="1 2" key="1">
    <citation type="submission" date="2007-10" db="EMBL/GenBank/DDBJ databases">
        <authorList>
            <person name="Yayanos A."/>
            <person name="Ferriera S."/>
            <person name="Johnson J."/>
            <person name="Kravitz S."/>
            <person name="Halpern A."/>
            <person name="Remington K."/>
            <person name="Beeson K."/>
            <person name="Tran B."/>
            <person name="Rogers Y.-H."/>
            <person name="Friedman R."/>
            <person name="Venter J.C."/>
        </authorList>
    </citation>
    <scope>NUCLEOTIDE SEQUENCE [LARGE SCALE GENOMIC DNA]</scope>
    <source>
        <strain evidence="1 2">KT99</strain>
    </source>
</reference>
<dbReference type="EMBL" id="ABIC01000010">
    <property type="protein sequence ID" value="EDQ01375.1"/>
    <property type="molecule type" value="Genomic_DNA"/>
</dbReference>
<dbReference type="STRING" id="314608.KT99_02021"/>
<accession>A9D5C2</accession>
<name>A9D5C2_9GAMM</name>
<dbReference type="AlphaFoldDB" id="A9D5C2"/>
<gene>
    <name evidence="1" type="ORF">KT99_02021</name>
</gene>
<keyword evidence="2" id="KW-1185">Reference proteome</keyword>
<protein>
    <submittedName>
        <fullName evidence="1">Uncharacterized protein</fullName>
    </submittedName>
</protein>
<comment type="caution">
    <text evidence="1">The sequence shown here is derived from an EMBL/GenBank/DDBJ whole genome shotgun (WGS) entry which is preliminary data.</text>
</comment>
<evidence type="ECO:0000313" key="1">
    <source>
        <dbReference type="EMBL" id="EDQ01375.1"/>
    </source>
</evidence>
<sequence length="42" mass="4621">MTSDVHEKTTGKATTETRWYISSLDLNAEQALTICDSAHASH</sequence>
<organism evidence="1 2">
    <name type="scientific">Shewanella benthica KT99</name>
    <dbReference type="NCBI Taxonomy" id="314608"/>
    <lineage>
        <taxon>Bacteria</taxon>
        <taxon>Pseudomonadati</taxon>
        <taxon>Pseudomonadota</taxon>
        <taxon>Gammaproteobacteria</taxon>
        <taxon>Alteromonadales</taxon>
        <taxon>Shewanellaceae</taxon>
        <taxon>Shewanella</taxon>
    </lineage>
</organism>